<dbReference type="SUPFAM" id="SSF54637">
    <property type="entry name" value="Thioesterase/thiol ester dehydrase-isomerase"/>
    <property type="match status" value="1"/>
</dbReference>
<protein>
    <submittedName>
        <fullName evidence="4">Acyl-CoA thioesterase</fullName>
        <ecNumber evidence="4">3.1.2.-</ecNumber>
    </submittedName>
</protein>
<comment type="similarity">
    <text evidence="1">Belongs to the 4-hydroxybenzoyl-CoA thioesterase family.</text>
</comment>
<dbReference type="AlphaFoldDB" id="A0ABD5NNU8"/>
<evidence type="ECO:0000313" key="4">
    <source>
        <dbReference type="EMBL" id="MFC3958624.1"/>
    </source>
</evidence>
<comment type="caution">
    <text evidence="4">The sequence shown here is derived from an EMBL/GenBank/DDBJ whole genome shotgun (WGS) entry which is preliminary data.</text>
</comment>
<evidence type="ECO:0000256" key="2">
    <source>
        <dbReference type="ARBA" id="ARBA00022801"/>
    </source>
</evidence>
<dbReference type="Proteomes" id="UP001595846">
    <property type="component" value="Unassembled WGS sequence"/>
</dbReference>
<gene>
    <name evidence="4" type="ORF">ACFOUR_09620</name>
</gene>
<dbReference type="InterPro" id="IPR050563">
    <property type="entry name" value="4-hydroxybenzoyl-CoA_TE"/>
</dbReference>
<dbReference type="CDD" id="cd00586">
    <property type="entry name" value="4HBT"/>
    <property type="match status" value="1"/>
</dbReference>
<keyword evidence="5" id="KW-1185">Reference proteome</keyword>
<name>A0ABD5NNU8_9EURY</name>
<dbReference type="Gene3D" id="3.10.129.10">
    <property type="entry name" value="Hotdog Thioesterase"/>
    <property type="match status" value="1"/>
</dbReference>
<dbReference type="EC" id="3.1.2.-" evidence="4"/>
<dbReference type="PANTHER" id="PTHR31793:SF27">
    <property type="entry name" value="NOVEL THIOESTERASE SUPERFAMILY DOMAIN AND SAPOSIN A-TYPE DOMAIN CONTAINING PROTEIN (0610012H03RIK)"/>
    <property type="match status" value="1"/>
</dbReference>
<keyword evidence="2 4" id="KW-0378">Hydrolase</keyword>
<evidence type="ECO:0000256" key="3">
    <source>
        <dbReference type="SAM" id="MobiDB-lite"/>
    </source>
</evidence>
<dbReference type="GeneID" id="73903676"/>
<sequence>MSDSDEDPPAATTDGGAYDGSDDAFRRVWTNRVRMAETDRQAIVYYGEYVTYQDEAVSAYRRELGFDAEYVRGTDWSTRMVATEMEYHESARYEDVLVNEVRVARIGETSVTYEYRVRREDDDRLLAKGSVTQVIVDEETAEPTPVPDAFRDAVADRQSP</sequence>
<dbReference type="Pfam" id="PF13279">
    <property type="entry name" value="4HBT_2"/>
    <property type="match status" value="1"/>
</dbReference>
<feature type="region of interest" description="Disordered" evidence="3">
    <location>
        <begin position="1"/>
        <end position="22"/>
    </location>
</feature>
<dbReference type="PANTHER" id="PTHR31793">
    <property type="entry name" value="4-HYDROXYBENZOYL-COA THIOESTERASE FAMILY MEMBER"/>
    <property type="match status" value="1"/>
</dbReference>
<feature type="region of interest" description="Disordered" evidence="3">
    <location>
        <begin position="136"/>
        <end position="160"/>
    </location>
</feature>
<proteinExistence type="inferred from homology"/>
<reference evidence="4 5" key="1">
    <citation type="journal article" date="2019" name="Int. J. Syst. Evol. Microbiol.">
        <title>The Global Catalogue of Microorganisms (GCM) 10K type strain sequencing project: providing services to taxonomists for standard genome sequencing and annotation.</title>
        <authorList>
            <consortium name="The Broad Institute Genomics Platform"/>
            <consortium name="The Broad Institute Genome Sequencing Center for Infectious Disease"/>
            <person name="Wu L."/>
            <person name="Ma J."/>
        </authorList>
    </citation>
    <scope>NUCLEOTIDE SEQUENCE [LARGE SCALE GENOMIC DNA]</scope>
    <source>
        <strain evidence="4 5">IBRC-M 10256</strain>
    </source>
</reference>
<organism evidence="4 5">
    <name type="scientific">Halovivax cerinus</name>
    <dbReference type="NCBI Taxonomy" id="1487865"/>
    <lineage>
        <taxon>Archaea</taxon>
        <taxon>Methanobacteriati</taxon>
        <taxon>Methanobacteriota</taxon>
        <taxon>Stenosarchaea group</taxon>
        <taxon>Halobacteria</taxon>
        <taxon>Halobacteriales</taxon>
        <taxon>Natrialbaceae</taxon>
        <taxon>Halovivax</taxon>
    </lineage>
</organism>
<accession>A0ABD5NNU8</accession>
<feature type="compositionally biased region" description="Basic and acidic residues" evidence="3">
    <location>
        <begin position="149"/>
        <end position="160"/>
    </location>
</feature>
<evidence type="ECO:0000256" key="1">
    <source>
        <dbReference type="ARBA" id="ARBA00005953"/>
    </source>
</evidence>
<evidence type="ECO:0000313" key="5">
    <source>
        <dbReference type="Proteomes" id="UP001595846"/>
    </source>
</evidence>
<dbReference type="RefSeq" id="WP_256530964.1">
    <property type="nucleotide sequence ID" value="NZ_CP101824.1"/>
</dbReference>
<dbReference type="EMBL" id="JBHSAQ010000006">
    <property type="protein sequence ID" value="MFC3958624.1"/>
    <property type="molecule type" value="Genomic_DNA"/>
</dbReference>
<dbReference type="GO" id="GO:0016787">
    <property type="term" value="F:hydrolase activity"/>
    <property type="evidence" value="ECO:0007669"/>
    <property type="project" value="UniProtKB-KW"/>
</dbReference>
<dbReference type="InterPro" id="IPR029069">
    <property type="entry name" value="HotDog_dom_sf"/>
</dbReference>